<keyword evidence="10" id="KW-0804">Transcription</keyword>
<dbReference type="PROSITE" id="PS50110">
    <property type="entry name" value="RESPONSE_REGULATORY"/>
    <property type="match status" value="1"/>
</dbReference>
<evidence type="ECO:0000256" key="1">
    <source>
        <dbReference type="ARBA" id="ARBA00004496"/>
    </source>
</evidence>
<dbReference type="EMBL" id="DRMH01000076">
    <property type="protein sequence ID" value="HFC97937.1"/>
    <property type="molecule type" value="Genomic_DNA"/>
</dbReference>
<keyword evidence="6" id="KW-0902">Two-component regulatory system</keyword>
<dbReference type="PRINTS" id="PR01590">
    <property type="entry name" value="HTHFIS"/>
</dbReference>
<dbReference type="CDD" id="cd17550">
    <property type="entry name" value="REC_NtrX-like"/>
    <property type="match status" value="1"/>
</dbReference>
<feature type="domain" description="Sigma-54 factor interaction" evidence="12">
    <location>
        <begin position="138"/>
        <end position="367"/>
    </location>
</feature>
<dbReference type="InterPro" id="IPR001789">
    <property type="entry name" value="Sig_transdc_resp-reg_receiver"/>
</dbReference>
<dbReference type="Proteomes" id="UP000886043">
    <property type="component" value="Unassembled WGS sequence"/>
</dbReference>
<evidence type="ECO:0000256" key="10">
    <source>
        <dbReference type="ARBA" id="ARBA00023163"/>
    </source>
</evidence>
<dbReference type="Pfam" id="PF00072">
    <property type="entry name" value="Response_reg"/>
    <property type="match status" value="1"/>
</dbReference>
<evidence type="ECO:0000259" key="12">
    <source>
        <dbReference type="PROSITE" id="PS50045"/>
    </source>
</evidence>
<keyword evidence="9" id="KW-0010">Activator</keyword>
<dbReference type="InterPro" id="IPR025943">
    <property type="entry name" value="Sigma_54_int_dom_ATP-bd_2"/>
</dbReference>
<dbReference type="Gene3D" id="3.40.50.300">
    <property type="entry name" value="P-loop containing nucleotide triphosphate hydrolases"/>
    <property type="match status" value="1"/>
</dbReference>
<comment type="subcellular location">
    <subcellularLocation>
        <location evidence="1">Cytoplasm</location>
    </subcellularLocation>
</comment>
<dbReference type="InterPro" id="IPR002078">
    <property type="entry name" value="Sigma_54_int"/>
</dbReference>
<dbReference type="Pfam" id="PF25601">
    <property type="entry name" value="AAA_lid_14"/>
    <property type="match status" value="1"/>
</dbReference>
<keyword evidence="8" id="KW-0238">DNA-binding</keyword>
<dbReference type="FunFam" id="3.40.50.2300:FF:000018">
    <property type="entry name" value="DNA-binding transcriptional regulator NtrC"/>
    <property type="match status" value="1"/>
</dbReference>
<proteinExistence type="predicted"/>
<comment type="caution">
    <text evidence="14">The sequence shown here is derived from an EMBL/GenBank/DDBJ whole genome shotgun (WGS) entry which is preliminary data.</text>
</comment>
<dbReference type="InterPro" id="IPR058031">
    <property type="entry name" value="AAA_lid_NorR"/>
</dbReference>
<dbReference type="GO" id="GO:0043565">
    <property type="term" value="F:sequence-specific DNA binding"/>
    <property type="evidence" value="ECO:0007669"/>
    <property type="project" value="InterPro"/>
</dbReference>
<evidence type="ECO:0000256" key="6">
    <source>
        <dbReference type="ARBA" id="ARBA00023012"/>
    </source>
</evidence>
<dbReference type="GO" id="GO:0005737">
    <property type="term" value="C:cytoplasm"/>
    <property type="evidence" value="ECO:0007669"/>
    <property type="project" value="UniProtKB-SubCell"/>
</dbReference>
<dbReference type="InterPro" id="IPR011006">
    <property type="entry name" value="CheY-like_superfamily"/>
</dbReference>
<dbReference type="AlphaFoldDB" id="A0A7C3GE38"/>
<dbReference type="Pfam" id="PF02954">
    <property type="entry name" value="HTH_8"/>
    <property type="match status" value="1"/>
</dbReference>
<feature type="domain" description="Response regulatory" evidence="13">
    <location>
        <begin position="3"/>
        <end position="117"/>
    </location>
</feature>
<dbReference type="InterPro" id="IPR002197">
    <property type="entry name" value="HTH_Fis"/>
</dbReference>
<dbReference type="PROSITE" id="PS50045">
    <property type="entry name" value="SIGMA54_INTERACT_4"/>
    <property type="match status" value="1"/>
</dbReference>
<dbReference type="GO" id="GO:0005524">
    <property type="term" value="F:ATP binding"/>
    <property type="evidence" value="ECO:0007669"/>
    <property type="project" value="UniProtKB-KW"/>
</dbReference>
<dbReference type="InterPro" id="IPR003593">
    <property type="entry name" value="AAA+_ATPase"/>
</dbReference>
<accession>A0A7C3GE38</accession>
<dbReference type="SUPFAM" id="SSF52540">
    <property type="entry name" value="P-loop containing nucleoside triphosphate hydrolases"/>
    <property type="match status" value="1"/>
</dbReference>
<dbReference type="InterPro" id="IPR009057">
    <property type="entry name" value="Homeodomain-like_sf"/>
</dbReference>
<evidence type="ECO:0000256" key="5">
    <source>
        <dbReference type="ARBA" id="ARBA00022840"/>
    </source>
</evidence>
<dbReference type="Pfam" id="PF00158">
    <property type="entry name" value="Sigma54_activat"/>
    <property type="match status" value="1"/>
</dbReference>
<dbReference type="PROSITE" id="PS00688">
    <property type="entry name" value="SIGMA54_INTERACT_3"/>
    <property type="match status" value="1"/>
</dbReference>
<dbReference type="Gene3D" id="3.40.50.2300">
    <property type="match status" value="1"/>
</dbReference>
<organism evidence="14">
    <name type="scientific">Thermosulfurimonas dismutans</name>
    <dbReference type="NCBI Taxonomy" id="999894"/>
    <lineage>
        <taxon>Bacteria</taxon>
        <taxon>Pseudomonadati</taxon>
        <taxon>Thermodesulfobacteriota</taxon>
        <taxon>Thermodesulfobacteria</taxon>
        <taxon>Thermodesulfobacteriales</taxon>
        <taxon>Thermodesulfobacteriaceae</taxon>
        <taxon>Thermosulfurimonas</taxon>
    </lineage>
</organism>
<dbReference type="FunFam" id="3.40.50.300:FF:000006">
    <property type="entry name" value="DNA-binding transcriptional regulator NtrC"/>
    <property type="match status" value="1"/>
</dbReference>
<keyword evidence="3 11" id="KW-0597">Phosphoprotein</keyword>
<dbReference type="SUPFAM" id="SSF52172">
    <property type="entry name" value="CheY-like"/>
    <property type="match status" value="1"/>
</dbReference>
<keyword evidence="2" id="KW-0963">Cytoplasm</keyword>
<dbReference type="Gene3D" id="1.10.8.60">
    <property type="match status" value="1"/>
</dbReference>
<dbReference type="FunFam" id="1.10.8.60:FF:000014">
    <property type="entry name" value="DNA-binding transcriptional regulator NtrC"/>
    <property type="match status" value="1"/>
</dbReference>
<dbReference type="CDD" id="cd00009">
    <property type="entry name" value="AAA"/>
    <property type="match status" value="1"/>
</dbReference>
<dbReference type="GO" id="GO:0000160">
    <property type="term" value="P:phosphorelay signal transduction system"/>
    <property type="evidence" value="ECO:0007669"/>
    <property type="project" value="UniProtKB-KW"/>
</dbReference>
<protein>
    <submittedName>
        <fullName evidence="14">Sigma-54-dependent Fis family transcriptional regulator</fullName>
    </submittedName>
</protein>
<dbReference type="PANTHER" id="PTHR32071:SF17">
    <property type="entry name" value="TRANSCRIPTIONAL REGULATOR (NTRC FAMILY)"/>
    <property type="match status" value="1"/>
</dbReference>
<keyword evidence="5" id="KW-0067">ATP-binding</keyword>
<sequence length="454" mass="51280">MPEILVVDDEKSILESLRDILEDEGYTVRCVETGEEALREVEENPPDLVLLDIWLPGIDGMEVLARLRQGHPSLPIIMISGHGTIELAVKAVKLGAFDFLEKPLSYDRVVVSVEKALRMRALEEENLRLRARLREPGLTGNSPAIREVRELIARVAPTEATVLIQGESGVGKEVAARMIHRLSSRASGPFVEVNCAAIPESLIESELFGHEKGAFTGATQARRGKFDQAHKGTLFLDEVGDMSLAAQAKVLRVLQEKRFQRVGGDRLIEVDVRIIAATNKDLRREIAAGRFREDLFFRLNVVPLVIPPLRERPEDIPLLVEEFLDELAQHSGLGRKTVSPEVLEVLRAYPWPGNVRELRNLIERLVIVSPGQEITLNDLPREFLEYAERGKGPEEVPEWLRVSDFKTARELFEKEFLRRKLEEFNGNISRMAQAIGLRRTYLHRKLKALGLSRE</sequence>
<evidence type="ECO:0000256" key="8">
    <source>
        <dbReference type="ARBA" id="ARBA00023125"/>
    </source>
</evidence>
<evidence type="ECO:0000256" key="11">
    <source>
        <dbReference type="PROSITE-ProRule" id="PRU00169"/>
    </source>
</evidence>
<keyword evidence="7" id="KW-0805">Transcription regulation</keyword>
<dbReference type="PANTHER" id="PTHR32071">
    <property type="entry name" value="TRANSCRIPTIONAL REGULATORY PROTEIN"/>
    <property type="match status" value="1"/>
</dbReference>
<evidence type="ECO:0000256" key="9">
    <source>
        <dbReference type="ARBA" id="ARBA00023159"/>
    </source>
</evidence>
<reference evidence="14" key="1">
    <citation type="journal article" date="2020" name="mSystems">
        <title>Genome- and Community-Level Interaction Insights into Carbon Utilization and Element Cycling Functions of Hydrothermarchaeota in Hydrothermal Sediment.</title>
        <authorList>
            <person name="Zhou Z."/>
            <person name="Liu Y."/>
            <person name="Xu W."/>
            <person name="Pan J."/>
            <person name="Luo Z.H."/>
            <person name="Li M."/>
        </authorList>
    </citation>
    <scope>NUCLEOTIDE SEQUENCE [LARGE SCALE GENOMIC DNA]</scope>
    <source>
        <strain evidence="14">HyVt-483</strain>
    </source>
</reference>
<dbReference type="SMART" id="SM00448">
    <property type="entry name" value="REC"/>
    <property type="match status" value="1"/>
</dbReference>
<dbReference type="Gene3D" id="1.10.10.60">
    <property type="entry name" value="Homeodomain-like"/>
    <property type="match status" value="1"/>
</dbReference>
<keyword evidence="4" id="KW-0547">Nucleotide-binding</keyword>
<dbReference type="SUPFAM" id="SSF46689">
    <property type="entry name" value="Homeodomain-like"/>
    <property type="match status" value="1"/>
</dbReference>
<dbReference type="GO" id="GO:0006355">
    <property type="term" value="P:regulation of DNA-templated transcription"/>
    <property type="evidence" value="ECO:0007669"/>
    <property type="project" value="InterPro"/>
</dbReference>
<evidence type="ECO:0000313" key="14">
    <source>
        <dbReference type="EMBL" id="HFC97937.1"/>
    </source>
</evidence>
<gene>
    <name evidence="14" type="ORF">ENJ40_05720</name>
</gene>
<evidence type="ECO:0000256" key="7">
    <source>
        <dbReference type="ARBA" id="ARBA00023015"/>
    </source>
</evidence>
<feature type="modified residue" description="4-aspartylphosphate" evidence="11">
    <location>
        <position position="52"/>
    </location>
</feature>
<evidence type="ECO:0000259" key="13">
    <source>
        <dbReference type="PROSITE" id="PS50110"/>
    </source>
</evidence>
<dbReference type="PROSITE" id="PS00676">
    <property type="entry name" value="SIGMA54_INTERACT_2"/>
    <property type="match status" value="1"/>
</dbReference>
<dbReference type="InterPro" id="IPR027417">
    <property type="entry name" value="P-loop_NTPase"/>
</dbReference>
<name>A0A7C3GE38_9BACT</name>
<evidence type="ECO:0000256" key="4">
    <source>
        <dbReference type="ARBA" id="ARBA00022741"/>
    </source>
</evidence>
<evidence type="ECO:0000256" key="2">
    <source>
        <dbReference type="ARBA" id="ARBA00022490"/>
    </source>
</evidence>
<evidence type="ECO:0000256" key="3">
    <source>
        <dbReference type="ARBA" id="ARBA00022553"/>
    </source>
</evidence>
<dbReference type="InterPro" id="IPR025944">
    <property type="entry name" value="Sigma_54_int_dom_CS"/>
</dbReference>
<dbReference type="SMART" id="SM00382">
    <property type="entry name" value="AAA"/>
    <property type="match status" value="1"/>
</dbReference>